<dbReference type="InterPro" id="IPR036097">
    <property type="entry name" value="HisK_dim/P_sf"/>
</dbReference>
<evidence type="ECO:0000259" key="21">
    <source>
        <dbReference type="PROSITE" id="PS50885"/>
    </source>
</evidence>
<dbReference type="CDD" id="cd16922">
    <property type="entry name" value="HATPase_EvgS-ArcB-TorS-like"/>
    <property type="match status" value="1"/>
</dbReference>
<dbReference type="InterPro" id="IPR003661">
    <property type="entry name" value="HisK_dim/P_dom"/>
</dbReference>
<evidence type="ECO:0000256" key="5">
    <source>
        <dbReference type="ARBA" id="ARBA00022553"/>
    </source>
</evidence>
<dbReference type="Pfam" id="PF00672">
    <property type="entry name" value="HAMP"/>
    <property type="match status" value="1"/>
</dbReference>
<evidence type="ECO:0000256" key="17">
    <source>
        <dbReference type="SAM" id="Coils"/>
    </source>
</evidence>
<evidence type="ECO:0000256" key="12">
    <source>
        <dbReference type="ARBA" id="ARBA00022989"/>
    </source>
</evidence>
<evidence type="ECO:0000259" key="22">
    <source>
        <dbReference type="PROSITE" id="PS50894"/>
    </source>
</evidence>
<keyword evidence="14 18" id="KW-0472">Membrane</keyword>
<proteinExistence type="predicted"/>
<dbReference type="InterPro" id="IPR003660">
    <property type="entry name" value="HAMP_dom"/>
</dbReference>
<evidence type="ECO:0000256" key="3">
    <source>
        <dbReference type="ARBA" id="ARBA00012438"/>
    </source>
</evidence>
<dbReference type="SUPFAM" id="SSF47226">
    <property type="entry name" value="Histidine-containing phosphotransfer domain, HPT domain"/>
    <property type="match status" value="1"/>
</dbReference>
<dbReference type="Pfam" id="PF02518">
    <property type="entry name" value="HATPase_c"/>
    <property type="match status" value="1"/>
</dbReference>
<evidence type="ECO:0000256" key="4">
    <source>
        <dbReference type="ARBA" id="ARBA00022475"/>
    </source>
</evidence>
<keyword evidence="6 23" id="KW-0808">Transferase</keyword>
<keyword evidence="17" id="KW-0175">Coiled coil</keyword>
<dbReference type="SUPFAM" id="SSF55874">
    <property type="entry name" value="ATPase domain of HSP90 chaperone/DNA topoisomerase II/histidine kinase"/>
    <property type="match status" value="1"/>
</dbReference>
<evidence type="ECO:0000259" key="20">
    <source>
        <dbReference type="PROSITE" id="PS50110"/>
    </source>
</evidence>
<dbReference type="AlphaFoldDB" id="A0A1M5YI00"/>
<dbReference type="PANTHER" id="PTHR45339">
    <property type="entry name" value="HYBRID SIGNAL TRANSDUCTION HISTIDINE KINASE J"/>
    <property type="match status" value="1"/>
</dbReference>
<dbReference type="Gene3D" id="6.10.340.10">
    <property type="match status" value="1"/>
</dbReference>
<dbReference type="InterPro" id="IPR001789">
    <property type="entry name" value="Sig_transdc_resp-reg_receiver"/>
</dbReference>
<dbReference type="SMART" id="SM00388">
    <property type="entry name" value="HisKA"/>
    <property type="match status" value="1"/>
</dbReference>
<evidence type="ECO:0000256" key="1">
    <source>
        <dbReference type="ARBA" id="ARBA00000085"/>
    </source>
</evidence>
<dbReference type="CDD" id="cd00082">
    <property type="entry name" value="HisKA"/>
    <property type="match status" value="1"/>
</dbReference>
<feature type="coiled-coil region" evidence="17">
    <location>
        <begin position="256"/>
        <end position="287"/>
    </location>
</feature>
<evidence type="ECO:0000256" key="16">
    <source>
        <dbReference type="PROSITE-ProRule" id="PRU00169"/>
    </source>
</evidence>
<keyword evidence="7 18" id="KW-0812">Transmembrane</keyword>
<evidence type="ECO:0000256" key="8">
    <source>
        <dbReference type="ARBA" id="ARBA00022741"/>
    </source>
</evidence>
<dbReference type="InterPro" id="IPR036890">
    <property type="entry name" value="HATPase_C_sf"/>
</dbReference>
<evidence type="ECO:0000256" key="18">
    <source>
        <dbReference type="SAM" id="Phobius"/>
    </source>
</evidence>
<feature type="domain" description="HAMP" evidence="21">
    <location>
        <begin position="198"/>
        <end position="250"/>
    </location>
</feature>
<evidence type="ECO:0000256" key="13">
    <source>
        <dbReference type="ARBA" id="ARBA00023012"/>
    </source>
</evidence>
<dbReference type="GO" id="GO:0000155">
    <property type="term" value="F:phosphorelay sensor kinase activity"/>
    <property type="evidence" value="ECO:0007669"/>
    <property type="project" value="InterPro"/>
</dbReference>
<feature type="transmembrane region" description="Helical" evidence="18">
    <location>
        <begin position="6"/>
        <end position="29"/>
    </location>
</feature>
<feature type="modified residue" description="Phosphohistidine" evidence="15">
    <location>
        <position position="865"/>
    </location>
</feature>
<reference evidence="23 24" key="1">
    <citation type="submission" date="2016-11" db="EMBL/GenBank/DDBJ databases">
        <authorList>
            <person name="Jaros S."/>
            <person name="Januszkiewicz K."/>
            <person name="Wedrychowicz H."/>
        </authorList>
    </citation>
    <scope>NUCLEOTIDE SEQUENCE [LARGE SCALE GENOMIC DNA]</scope>
    <source>
        <strain evidence="23 24">CECT 7868</strain>
    </source>
</reference>
<evidence type="ECO:0000256" key="11">
    <source>
        <dbReference type="ARBA" id="ARBA00022840"/>
    </source>
</evidence>
<keyword evidence="4" id="KW-1003">Cell membrane</keyword>
<evidence type="ECO:0000256" key="9">
    <source>
        <dbReference type="ARBA" id="ARBA00022777"/>
    </source>
</evidence>
<dbReference type="CDD" id="cd17546">
    <property type="entry name" value="REC_hyHK_CKI1_RcsC-like"/>
    <property type="match status" value="1"/>
</dbReference>
<dbReference type="InterPro" id="IPR011006">
    <property type="entry name" value="CheY-like_superfamily"/>
</dbReference>
<evidence type="ECO:0000256" key="7">
    <source>
        <dbReference type="ARBA" id="ARBA00022692"/>
    </source>
</evidence>
<organism evidence="23 24">
    <name type="scientific">Vibrio aerogenes CECT 7868</name>
    <dbReference type="NCBI Taxonomy" id="1216006"/>
    <lineage>
        <taxon>Bacteria</taxon>
        <taxon>Pseudomonadati</taxon>
        <taxon>Pseudomonadota</taxon>
        <taxon>Gammaproteobacteria</taxon>
        <taxon>Vibrionales</taxon>
        <taxon>Vibrionaceae</taxon>
        <taxon>Vibrio</taxon>
    </lineage>
</organism>
<keyword evidence="10" id="KW-0378">Hydrolase</keyword>
<dbReference type="Gene3D" id="1.20.120.160">
    <property type="entry name" value="HPT domain"/>
    <property type="match status" value="1"/>
</dbReference>
<dbReference type="InterPro" id="IPR036641">
    <property type="entry name" value="HPT_dom_sf"/>
</dbReference>
<dbReference type="Gene3D" id="3.30.565.10">
    <property type="entry name" value="Histidine kinase-like ATPase, C-terminal domain"/>
    <property type="match status" value="1"/>
</dbReference>
<comment type="subcellular location">
    <subcellularLocation>
        <location evidence="2">Cell membrane</location>
        <topology evidence="2">Multi-pass membrane protein</topology>
    </subcellularLocation>
</comment>
<evidence type="ECO:0000259" key="19">
    <source>
        <dbReference type="PROSITE" id="PS50109"/>
    </source>
</evidence>
<dbReference type="GO" id="GO:0005886">
    <property type="term" value="C:plasma membrane"/>
    <property type="evidence" value="ECO:0007669"/>
    <property type="project" value="UniProtKB-SubCell"/>
</dbReference>
<dbReference type="Proteomes" id="UP000184608">
    <property type="component" value="Unassembled WGS sequence"/>
</dbReference>
<dbReference type="CDD" id="cd06225">
    <property type="entry name" value="HAMP"/>
    <property type="match status" value="1"/>
</dbReference>
<keyword evidence="13" id="KW-0902">Two-component regulatory system</keyword>
<evidence type="ECO:0000313" key="23">
    <source>
        <dbReference type="EMBL" id="SHI11582.1"/>
    </source>
</evidence>
<dbReference type="PANTHER" id="PTHR45339:SF5">
    <property type="entry name" value="HISTIDINE KINASE"/>
    <property type="match status" value="1"/>
</dbReference>
<dbReference type="SMART" id="SM00073">
    <property type="entry name" value="HPT"/>
    <property type="match status" value="1"/>
</dbReference>
<dbReference type="NCBIfam" id="NF008318">
    <property type="entry name" value="PRK11107.1"/>
    <property type="match status" value="1"/>
</dbReference>
<dbReference type="InterPro" id="IPR005467">
    <property type="entry name" value="His_kinase_dom"/>
</dbReference>
<evidence type="ECO:0000256" key="2">
    <source>
        <dbReference type="ARBA" id="ARBA00004651"/>
    </source>
</evidence>
<dbReference type="SUPFAM" id="SSF158472">
    <property type="entry name" value="HAMP domain-like"/>
    <property type="match status" value="1"/>
</dbReference>
<keyword evidence="12 18" id="KW-1133">Transmembrane helix</keyword>
<evidence type="ECO:0000256" key="14">
    <source>
        <dbReference type="ARBA" id="ARBA00023136"/>
    </source>
</evidence>
<dbReference type="FunFam" id="3.30.565.10:FF:000010">
    <property type="entry name" value="Sensor histidine kinase RcsC"/>
    <property type="match status" value="1"/>
</dbReference>
<dbReference type="SMART" id="SM00387">
    <property type="entry name" value="HATPase_c"/>
    <property type="match status" value="1"/>
</dbReference>
<name>A0A1M5YI00_9VIBR</name>
<dbReference type="PROSITE" id="PS50109">
    <property type="entry name" value="HIS_KIN"/>
    <property type="match status" value="1"/>
</dbReference>
<feature type="transmembrane region" description="Helical" evidence="18">
    <location>
        <begin position="175"/>
        <end position="197"/>
    </location>
</feature>
<keyword evidence="5 16" id="KW-0597">Phosphoprotein</keyword>
<dbReference type="InterPro" id="IPR004358">
    <property type="entry name" value="Sig_transdc_His_kin-like_C"/>
</dbReference>
<feature type="domain" description="Response regulatory" evidence="20">
    <location>
        <begin position="669"/>
        <end position="785"/>
    </location>
</feature>
<accession>A0A1M5YI00</accession>
<dbReference type="EC" id="2.7.13.3" evidence="3"/>
<dbReference type="Gene3D" id="1.10.287.130">
    <property type="match status" value="1"/>
</dbReference>
<evidence type="ECO:0000313" key="24">
    <source>
        <dbReference type="Proteomes" id="UP000184608"/>
    </source>
</evidence>
<evidence type="ECO:0000256" key="6">
    <source>
        <dbReference type="ARBA" id="ARBA00022679"/>
    </source>
</evidence>
<dbReference type="PROSITE" id="PS50110">
    <property type="entry name" value="RESPONSE_REGULATORY"/>
    <property type="match status" value="1"/>
</dbReference>
<keyword evidence="9 23" id="KW-0418">Kinase</keyword>
<keyword evidence="8" id="KW-0547">Nucleotide-binding</keyword>
<dbReference type="STRING" id="1216006.VA7868_01741"/>
<evidence type="ECO:0000256" key="15">
    <source>
        <dbReference type="PROSITE-ProRule" id="PRU00110"/>
    </source>
</evidence>
<dbReference type="PROSITE" id="PS50885">
    <property type="entry name" value="HAMP"/>
    <property type="match status" value="1"/>
</dbReference>
<dbReference type="PRINTS" id="PR00344">
    <property type="entry name" value="BCTRLSENSOR"/>
</dbReference>
<feature type="domain" description="Histidine kinase" evidence="19">
    <location>
        <begin position="297"/>
        <end position="518"/>
    </location>
</feature>
<dbReference type="Pfam" id="PF01627">
    <property type="entry name" value="Hpt"/>
    <property type="match status" value="1"/>
</dbReference>
<sequence length="926" mass="103928">MTRYGLRARVITLTLAPTLIIGLLLSAFFSYNRYHDLESQVISEGTNIIEPLAIASEEALEHRSRESVRRVISYAHRKNSKFVRSIAVFDKHHELFVTSNFHPDFESLTYPKDKPIPPLSSTEMKDNNTLILRTPILAESRLIEGSAETEALPVLGYIVIELDLSTLRLQQYREVFSAILVLMLGLTLSGIFAFRLLHDVTRPISHMKNVLDRIRRGHLDVRIEGTMHGELDQLKNGINAMAASLSEYHVEMQHSIDQATSDLRETLEQLEIQNVELDIAKKRAQEAARVKSEFLANMSHELRTPLNGVIGFTRQILKTQLTNSQKDYLQTIEKSANNLLNIINDILDFSKLEAGKLALENIPFELQDSLEEVVDLLAPGAHEKGLEINLKVDRKIPAGLIGDPLRIQQVITNLVGNSIKFTERGNIDIIVDLRSVRDDLVELQFMVKDTGIGISERQQSQLFQAFTQADTSISRRYGGTGLGLVITQKLVSQMGGEISLTSRLHRGSTFWFTIRLHITEITMGDWHTPELLTGKTVLLIEPHIQSASFIQQALIQNGIIVSHMAELPDSPSHNDYVILNFSPTQKIVTKEAEQLVSQALTCAHHVLIGIPSTELALADHLMALYPVKCMTKPVTKKKLLQMMIDTDPVIPLPQPVIATEPAADKLPLTVMAVDDNEANLKLITALLQERVEKVISCTDGQKAIDKAKQQQFDLIFMDIQMPRKDGVTACKEIKRLPLNKATPVIAVTAHAIDGERDRLLNEGMDDYLTKPIEEHILQQVLLHWRQKTQDSLPATSTQTKTEIRADHDKHAIIDWSSALYQAANKTDLAKDMLTMLVDSIPEIHQIIENVMNEEPNPELLLHHIHKLHGSCSYSGVPRLQKICATLEQSLRSGSSISSLEPELFELQDEMEKVVKAARELLDSIDP</sequence>
<dbReference type="FunFam" id="1.10.287.130:FF:000003">
    <property type="entry name" value="Histidine kinase"/>
    <property type="match status" value="1"/>
</dbReference>
<dbReference type="SUPFAM" id="SSF52172">
    <property type="entry name" value="CheY-like"/>
    <property type="match status" value="1"/>
</dbReference>
<keyword evidence="24" id="KW-1185">Reference proteome</keyword>
<feature type="modified residue" description="4-aspartylphosphate" evidence="16">
    <location>
        <position position="718"/>
    </location>
</feature>
<comment type="catalytic activity">
    <reaction evidence="1">
        <text>ATP + protein L-histidine = ADP + protein N-phospho-L-histidine.</text>
        <dbReference type="EC" id="2.7.13.3"/>
    </reaction>
</comment>
<dbReference type="InterPro" id="IPR003594">
    <property type="entry name" value="HATPase_dom"/>
</dbReference>
<dbReference type="InterPro" id="IPR008207">
    <property type="entry name" value="Sig_transdc_His_kin_Hpt_dom"/>
</dbReference>
<dbReference type="RefSeq" id="WP_073603446.1">
    <property type="nucleotide sequence ID" value="NZ_FQXZ01000015.1"/>
</dbReference>
<dbReference type="Pfam" id="PF00512">
    <property type="entry name" value="HisKA"/>
    <property type="match status" value="1"/>
</dbReference>
<dbReference type="OrthoDB" id="9810730at2"/>
<dbReference type="GO" id="GO:0005524">
    <property type="term" value="F:ATP binding"/>
    <property type="evidence" value="ECO:0007669"/>
    <property type="project" value="UniProtKB-KW"/>
</dbReference>
<dbReference type="PROSITE" id="PS50894">
    <property type="entry name" value="HPT"/>
    <property type="match status" value="1"/>
</dbReference>
<protein>
    <recommendedName>
        <fullName evidence="3">histidine kinase</fullName>
        <ecNumber evidence="3">2.7.13.3</ecNumber>
    </recommendedName>
</protein>
<evidence type="ECO:0000256" key="10">
    <source>
        <dbReference type="ARBA" id="ARBA00022801"/>
    </source>
</evidence>
<dbReference type="GO" id="GO:0016787">
    <property type="term" value="F:hydrolase activity"/>
    <property type="evidence" value="ECO:0007669"/>
    <property type="project" value="UniProtKB-KW"/>
</dbReference>
<dbReference type="SMART" id="SM00304">
    <property type="entry name" value="HAMP"/>
    <property type="match status" value="1"/>
</dbReference>
<dbReference type="Gene3D" id="3.40.50.2300">
    <property type="match status" value="1"/>
</dbReference>
<keyword evidence="11" id="KW-0067">ATP-binding</keyword>
<dbReference type="InterPro" id="IPR019247">
    <property type="entry name" value="Histidine_kinase_BarA_N"/>
</dbReference>
<feature type="domain" description="HPt" evidence="22">
    <location>
        <begin position="825"/>
        <end position="924"/>
    </location>
</feature>
<dbReference type="EMBL" id="FQXZ01000015">
    <property type="protein sequence ID" value="SHI11582.1"/>
    <property type="molecule type" value="Genomic_DNA"/>
</dbReference>
<gene>
    <name evidence="23" type="primary">barA_1</name>
    <name evidence="23" type="ORF">VA7868_01741</name>
</gene>
<dbReference type="SUPFAM" id="SSF47384">
    <property type="entry name" value="Homodimeric domain of signal transducing histidine kinase"/>
    <property type="match status" value="1"/>
</dbReference>
<dbReference type="Pfam" id="PF09984">
    <property type="entry name" value="sCache_4"/>
    <property type="match status" value="1"/>
</dbReference>
<dbReference type="SMART" id="SM00448">
    <property type="entry name" value="REC"/>
    <property type="match status" value="1"/>
</dbReference>
<dbReference type="Pfam" id="PF00072">
    <property type="entry name" value="Response_reg"/>
    <property type="match status" value="1"/>
</dbReference>